<dbReference type="InterPro" id="IPR022742">
    <property type="entry name" value="Hydrolase_4"/>
</dbReference>
<dbReference type="PANTHER" id="PTHR10794:SF63">
    <property type="entry name" value="ALPHA_BETA HYDROLASE 1, ISOFORM A"/>
    <property type="match status" value="1"/>
</dbReference>
<dbReference type="PANTHER" id="PTHR10794">
    <property type="entry name" value="ABHYDROLASE DOMAIN-CONTAINING PROTEIN"/>
    <property type="match status" value="1"/>
</dbReference>
<evidence type="ECO:0000256" key="1">
    <source>
        <dbReference type="ARBA" id="ARBA00010884"/>
    </source>
</evidence>
<accession>A0A7M5VDG9</accession>
<dbReference type="GO" id="GO:0047372">
    <property type="term" value="F:monoacylglycerol lipase activity"/>
    <property type="evidence" value="ECO:0007669"/>
    <property type="project" value="TreeGrafter"/>
</dbReference>
<dbReference type="PIRSF" id="PIRSF005211">
    <property type="entry name" value="Ab_hydro_YheT"/>
    <property type="match status" value="1"/>
</dbReference>
<proteinExistence type="inferred from homology"/>
<dbReference type="GO" id="GO:0051792">
    <property type="term" value="P:medium-chain fatty acid biosynthetic process"/>
    <property type="evidence" value="ECO:0007669"/>
    <property type="project" value="TreeGrafter"/>
</dbReference>
<feature type="active site" description="Charge relay system" evidence="2">
    <location>
        <position position="227"/>
    </location>
</feature>
<dbReference type="GO" id="GO:0008126">
    <property type="term" value="F:acetylesterase activity"/>
    <property type="evidence" value="ECO:0007669"/>
    <property type="project" value="TreeGrafter"/>
</dbReference>
<dbReference type="Pfam" id="PF12146">
    <property type="entry name" value="Hydrolase_4"/>
    <property type="match status" value="1"/>
</dbReference>
<dbReference type="InterPro" id="IPR050960">
    <property type="entry name" value="AB_hydrolase_4_sf"/>
</dbReference>
<comment type="similarity">
    <text evidence="1">Belongs to the AB hydrolase superfamily. AB hydrolase 4 family.</text>
</comment>
<sequence length="423" mass="48971">MKTFTFIPNHPFYRSLKTFIMKFEYLESLITVSKQEGVISWAEITITLVCGFLLYYLTQVVHKPKLFCKPGLWCETLKEHLKELENDQWPLLWCFWPLWQAAFHTLLMKPQHFDFERKEIETEDGGSFTLDFYGFEEDNEDNETKPILLILPGATGHSGKVYVREFISIALNRKYRAIGLNFRGWGRGVRLKTEKVSCVGNLSEIKAAFKHITKEHPNAPIMVIASSIGAVTFTNYLARESNKINQNIRAVMLLGVPWDPMESKARLSEFWINLVVNKHMTQNMINHVKRNNAVVEDSVQTLGIDLEEVYQSQTVWDFDDRYLCPLYGYKDHMEYYKDVGIVSLPLEKITVPVLALCTEDDPLCRGKAIPLQKIMTNSLLAVVTTKFGGHLTWLEGIMPTYKRFPHRVFEQYVDIFFGETKSV</sequence>
<organism evidence="4 5">
    <name type="scientific">Clytia hemisphaerica</name>
    <dbReference type="NCBI Taxonomy" id="252671"/>
    <lineage>
        <taxon>Eukaryota</taxon>
        <taxon>Metazoa</taxon>
        <taxon>Cnidaria</taxon>
        <taxon>Hydrozoa</taxon>
        <taxon>Hydroidolina</taxon>
        <taxon>Leptothecata</taxon>
        <taxon>Obeliida</taxon>
        <taxon>Clytiidae</taxon>
        <taxon>Clytia</taxon>
    </lineage>
</organism>
<dbReference type="SUPFAM" id="SSF53474">
    <property type="entry name" value="alpha/beta-Hydrolases"/>
    <property type="match status" value="1"/>
</dbReference>
<dbReference type="InterPro" id="IPR012020">
    <property type="entry name" value="ABHD4"/>
</dbReference>
<dbReference type="GO" id="GO:0051793">
    <property type="term" value="P:medium-chain fatty acid catabolic process"/>
    <property type="evidence" value="ECO:0007669"/>
    <property type="project" value="TreeGrafter"/>
</dbReference>
<evidence type="ECO:0000259" key="3">
    <source>
        <dbReference type="Pfam" id="PF12146"/>
    </source>
</evidence>
<evidence type="ECO:0000256" key="2">
    <source>
        <dbReference type="PIRSR" id="PIRSR005211-1"/>
    </source>
</evidence>
<dbReference type="OrthoDB" id="247542at2759"/>
<reference evidence="4" key="1">
    <citation type="submission" date="2021-01" db="UniProtKB">
        <authorList>
            <consortium name="EnsemblMetazoa"/>
        </authorList>
    </citation>
    <scope>IDENTIFICATION</scope>
</reference>
<evidence type="ECO:0000313" key="4">
    <source>
        <dbReference type="EnsemblMetazoa" id="CLYHEMP012410.1"/>
    </source>
</evidence>
<keyword evidence="5" id="KW-1185">Reference proteome</keyword>
<feature type="active site" description="Charge relay system" evidence="2">
    <location>
        <position position="390"/>
    </location>
</feature>
<evidence type="ECO:0000313" key="5">
    <source>
        <dbReference type="Proteomes" id="UP000594262"/>
    </source>
</evidence>
<dbReference type="AlphaFoldDB" id="A0A7M5VDG9"/>
<name>A0A7M5VDG9_9CNID</name>
<dbReference type="EnsemblMetazoa" id="CLYHEMT012410.1">
    <property type="protein sequence ID" value="CLYHEMP012410.1"/>
    <property type="gene ID" value="CLYHEMG012410"/>
</dbReference>
<feature type="active site" description="Charge relay system" evidence="2">
    <location>
        <position position="361"/>
    </location>
</feature>
<protein>
    <recommendedName>
        <fullName evidence="3">Serine aminopeptidase S33 domain-containing protein</fullName>
    </recommendedName>
</protein>
<feature type="domain" description="Serine aminopeptidase S33" evidence="3">
    <location>
        <begin position="143"/>
        <end position="296"/>
    </location>
</feature>
<dbReference type="InterPro" id="IPR029058">
    <property type="entry name" value="AB_hydrolase_fold"/>
</dbReference>
<dbReference type="Gene3D" id="3.40.50.1820">
    <property type="entry name" value="alpha/beta hydrolase"/>
    <property type="match status" value="1"/>
</dbReference>
<dbReference type="Proteomes" id="UP000594262">
    <property type="component" value="Unplaced"/>
</dbReference>